<dbReference type="InterPro" id="IPR021066">
    <property type="entry name" value="FPI1"/>
</dbReference>
<organism evidence="2 3">
    <name type="scientific">Neodiprion lecontei</name>
    <name type="common">Redheaded pine sawfly</name>
    <dbReference type="NCBI Taxonomy" id="441921"/>
    <lineage>
        <taxon>Eukaryota</taxon>
        <taxon>Metazoa</taxon>
        <taxon>Ecdysozoa</taxon>
        <taxon>Arthropoda</taxon>
        <taxon>Hexapoda</taxon>
        <taxon>Insecta</taxon>
        <taxon>Pterygota</taxon>
        <taxon>Neoptera</taxon>
        <taxon>Endopterygota</taxon>
        <taxon>Hymenoptera</taxon>
        <taxon>Tenthredinoidea</taxon>
        <taxon>Diprionidae</taxon>
        <taxon>Diprioninae</taxon>
        <taxon>Neodiprion</taxon>
    </lineage>
</organism>
<keyword evidence="1" id="KW-0732">Signal</keyword>
<dbReference type="GeneID" id="107225411"/>
<dbReference type="Proteomes" id="UP000829291">
    <property type="component" value="Chromosome 3"/>
</dbReference>
<evidence type="ECO:0000313" key="2">
    <source>
        <dbReference type="Proteomes" id="UP000829291"/>
    </source>
</evidence>
<sequence length="106" mass="11312">MKLVFAYLLALALAITVTEGIVCPRDYCATANCTNVTEEECEAQNKSYDPSGSFCGCCSTCLTILHEGESCTITRLRGEPPTATCEDGTTCQQVGNSSTYECQSTS</sequence>
<name>A0ABM3FTR3_NEOLC</name>
<dbReference type="Gene3D" id="2.10.80.20">
    <property type="match status" value="1"/>
</dbReference>
<reference evidence="3" key="1">
    <citation type="submission" date="2025-08" db="UniProtKB">
        <authorList>
            <consortium name="RefSeq"/>
        </authorList>
    </citation>
    <scope>IDENTIFICATION</scope>
    <source>
        <tissue evidence="3">Thorax and Abdomen</tissue>
    </source>
</reference>
<dbReference type="Pfam" id="PF12190">
    <property type="entry name" value="amfpi-1"/>
    <property type="match status" value="1"/>
</dbReference>
<dbReference type="RefSeq" id="XP_046591406.1">
    <property type="nucleotide sequence ID" value="XM_046735450.1"/>
</dbReference>
<keyword evidence="2" id="KW-1185">Reference proteome</keyword>
<evidence type="ECO:0000313" key="3">
    <source>
        <dbReference type="RefSeq" id="XP_046591406.1"/>
    </source>
</evidence>
<gene>
    <name evidence="3" type="primary">LOC107225411</name>
</gene>
<accession>A0ABM3FTR3</accession>
<proteinExistence type="predicted"/>
<evidence type="ECO:0000256" key="1">
    <source>
        <dbReference type="SAM" id="SignalP"/>
    </source>
</evidence>
<protein>
    <submittedName>
        <fullName evidence="3">Uncharacterized protein LOC107225411</fullName>
    </submittedName>
</protein>
<feature type="signal peptide" evidence="1">
    <location>
        <begin position="1"/>
        <end position="20"/>
    </location>
</feature>
<feature type="chain" id="PRO_5046574070" evidence="1">
    <location>
        <begin position="21"/>
        <end position="106"/>
    </location>
</feature>
<dbReference type="InterPro" id="IPR053741">
    <property type="entry name" value="Ser_Fungal_Prot_Inhib_sf"/>
</dbReference>